<dbReference type="InterPro" id="IPR027417">
    <property type="entry name" value="P-loop_NTPase"/>
</dbReference>
<dbReference type="EMBL" id="LBZW01000020">
    <property type="protein sequence ID" value="KKR78977.1"/>
    <property type="molecule type" value="Genomic_DNA"/>
</dbReference>
<dbReference type="PANTHER" id="PTHR33540:SF2">
    <property type="entry name" value="TRNA THREONYLCARBAMOYLADENOSINE BIOSYNTHESIS PROTEIN TSAE"/>
    <property type="match status" value="1"/>
</dbReference>
<comment type="subcellular location">
    <subcellularLocation>
        <location evidence="1">Cytoplasm</location>
    </subcellularLocation>
</comment>
<evidence type="ECO:0000256" key="4">
    <source>
        <dbReference type="ARBA" id="ARBA00022490"/>
    </source>
</evidence>
<dbReference type="AlphaFoldDB" id="A0A0G0WU94"/>
<keyword evidence="5" id="KW-0819">tRNA processing</keyword>
<evidence type="ECO:0000313" key="11">
    <source>
        <dbReference type="EMBL" id="KKR78977.1"/>
    </source>
</evidence>
<sequence>MNHISKSSEDTEKIAKEFLDKITNGFPLTRGTKGVVSRACVVGLTGDLGTGKTTFTQFVAKSLGVKTKVNSPTFVIMKRYSLPLRRGSARRARGFKKVGRKFKNLFHIDAYRLKNEKELFHLGWEEIISNPENLVFIEWPELVAKAMPKKHYKISIKHLPRRSGAKAGTKEGHRKFGIKFSS</sequence>
<evidence type="ECO:0000256" key="10">
    <source>
        <dbReference type="ARBA" id="ARBA00032441"/>
    </source>
</evidence>
<keyword evidence="4" id="KW-0963">Cytoplasm</keyword>
<keyword evidence="8" id="KW-0067">ATP-binding</keyword>
<organism evidence="11 12">
    <name type="scientific">Candidatus Nomurabacteria bacterium GW2011_GWA2_40_9</name>
    <dbReference type="NCBI Taxonomy" id="1618734"/>
    <lineage>
        <taxon>Bacteria</taxon>
        <taxon>Candidatus Nomuraibacteriota</taxon>
    </lineage>
</organism>
<evidence type="ECO:0000256" key="2">
    <source>
        <dbReference type="ARBA" id="ARBA00007599"/>
    </source>
</evidence>
<keyword evidence="9" id="KW-0460">Magnesium</keyword>
<evidence type="ECO:0000256" key="6">
    <source>
        <dbReference type="ARBA" id="ARBA00022723"/>
    </source>
</evidence>
<dbReference type="Pfam" id="PF02367">
    <property type="entry name" value="TsaE"/>
    <property type="match status" value="1"/>
</dbReference>
<comment type="caution">
    <text evidence="11">The sequence shown here is derived from an EMBL/GenBank/DDBJ whole genome shotgun (WGS) entry which is preliminary data.</text>
</comment>
<dbReference type="Gene3D" id="3.40.50.300">
    <property type="entry name" value="P-loop containing nucleotide triphosphate hydrolases"/>
    <property type="match status" value="1"/>
</dbReference>
<dbReference type="GO" id="GO:0005737">
    <property type="term" value="C:cytoplasm"/>
    <property type="evidence" value="ECO:0007669"/>
    <property type="project" value="UniProtKB-SubCell"/>
</dbReference>
<evidence type="ECO:0000313" key="12">
    <source>
        <dbReference type="Proteomes" id="UP000034749"/>
    </source>
</evidence>
<evidence type="ECO:0000256" key="8">
    <source>
        <dbReference type="ARBA" id="ARBA00022840"/>
    </source>
</evidence>
<dbReference type="Proteomes" id="UP000034749">
    <property type="component" value="Unassembled WGS sequence"/>
</dbReference>
<dbReference type="GO" id="GO:0046872">
    <property type="term" value="F:metal ion binding"/>
    <property type="evidence" value="ECO:0007669"/>
    <property type="project" value="UniProtKB-KW"/>
</dbReference>
<name>A0A0G0WU94_9BACT</name>
<gene>
    <name evidence="11" type="ORF">UU24_C0020G0003</name>
</gene>
<evidence type="ECO:0000256" key="5">
    <source>
        <dbReference type="ARBA" id="ARBA00022694"/>
    </source>
</evidence>
<dbReference type="GO" id="GO:0002949">
    <property type="term" value="P:tRNA threonylcarbamoyladenosine modification"/>
    <property type="evidence" value="ECO:0007669"/>
    <property type="project" value="InterPro"/>
</dbReference>
<evidence type="ECO:0000256" key="9">
    <source>
        <dbReference type="ARBA" id="ARBA00022842"/>
    </source>
</evidence>
<protein>
    <recommendedName>
        <fullName evidence="3">tRNA threonylcarbamoyladenosine biosynthesis protein TsaE</fullName>
    </recommendedName>
    <alternativeName>
        <fullName evidence="10">t(6)A37 threonylcarbamoyladenosine biosynthesis protein TsaE</fullName>
    </alternativeName>
</protein>
<accession>A0A0G0WU94</accession>
<evidence type="ECO:0000256" key="1">
    <source>
        <dbReference type="ARBA" id="ARBA00004496"/>
    </source>
</evidence>
<proteinExistence type="inferred from homology"/>
<keyword evidence="7" id="KW-0547">Nucleotide-binding</keyword>
<evidence type="ECO:0000256" key="3">
    <source>
        <dbReference type="ARBA" id="ARBA00019010"/>
    </source>
</evidence>
<evidence type="ECO:0000256" key="7">
    <source>
        <dbReference type="ARBA" id="ARBA00022741"/>
    </source>
</evidence>
<dbReference type="InterPro" id="IPR003442">
    <property type="entry name" value="T6A_TsaE"/>
</dbReference>
<dbReference type="PATRIC" id="fig|1618734.3.peg.468"/>
<comment type="similarity">
    <text evidence="2">Belongs to the TsaE family.</text>
</comment>
<dbReference type="PANTHER" id="PTHR33540">
    <property type="entry name" value="TRNA THREONYLCARBAMOYLADENOSINE BIOSYNTHESIS PROTEIN TSAE"/>
    <property type="match status" value="1"/>
</dbReference>
<dbReference type="GO" id="GO:0005524">
    <property type="term" value="F:ATP binding"/>
    <property type="evidence" value="ECO:0007669"/>
    <property type="project" value="UniProtKB-KW"/>
</dbReference>
<reference evidence="11 12" key="1">
    <citation type="journal article" date="2015" name="Nature">
        <title>rRNA introns, odd ribosomes, and small enigmatic genomes across a large radiation of phyla.</title>
        <authorList>
            <person name="Brown C.T."/>
            <person name="Hug L.A."/>
            <person name="Thomas B.C."/>
            <person name="Sharon I."/>
            <person name="Castelle C.J."/>
            <person name="Singh A."/>
            <person name="Wilkins M.J."/>
            <person name="Williams K.H."/>
            <person name="Banfield J.F."/>
        </authorList>
    </citation>
    <scope>NUCLEOTIDE SEQUENCE [LARGE SCALE GENOMIC DNA]</scope>
</reference>
<keyword evidence="6" id="KW-0479">Metal-binding</keyword>
<dbReference type="SUPFAM" id="SSF52540">
    <property type="entry name" value="P-loop containing nucleoside triphosphate hydrolases"/>
    <property type="match status" value="1"/>
</dbReference>